<feature type="non-terminal residue" evidence="1">
    <location>
        <position position="80"/>
    </location>
</feature>
<keyword evidence="2" id="KW-1185">Reference proteome</keyword>
<proteinExistence type="predicted"/>
<feature type="non-terminal residue" evidence="1">
    <location>
        <position position="1"/>
    </location>
</feature>
<dbReference type="AlphaFoldDB" id="A0A9N9P075"/>
<evidence type="ECO:0000313" key="2">
    <source>
        <dbReference type="Proteomes" id="UP000789405"/>
    </source>
</evidence>
<name>A0A9N9P075_9GLOM</name>
<comment type="caution">
    <text evidence="1">The sequence shown here is derived from an EMBL/GenBank/DDBJ whole genome shotgun (WGS) entry which is preliminary data.</text>
</comment>
<dbReference type="Proteomes" id="UP000789405">
    <property type="component" value="Unassembled WGS sequence"/>
</dbReference>
<protein>
    <submittedName>
        <fullName evidence="1">4554_t:CDS:1</fullName>
    </submittedName>
</protein>
<reference evidence="1" key="1">
    <citation type="submission" date="2021-06" db="EMBL/GenBank/DDBJ databases">
        <authorList>
            <person name="Kallberg Y."/>
            <person name="Tangrot J."/>
            <person name="Rosling A."/>
        </authorList>
    </citation>
    <scope>NUCLEOTIDE SEQUENCE</scope>
    <source>
        <strain evidence="1">MA453B</strain>
    </source>
</reference>
<dbReference type="EMBL" id="CAJVPY010026581">
    <property type="protein sequence ID" value="CAG8789973.1"/>
    <property type="molecule type" value="Genomic_DNA"/>
</dbReference>
<sequence>LKGEERHNELNNVHFNCHYNDFFNKIYEVSCSPEPCCYTFYSKFRCNETDIIGDGCNTNRYDPPIQFASISFTCEQDQEQ</sequence>
<evidence type="ECO:0000313" key="1">
    <source>
        <dbReference type="EMBL" id="CAG8789973.1"/>
    </source>
</evidence>
<accession>A0A9N9P075</accession>
<organism evidence="1 2">
    <name type="scientific">Dentiscutata erythropus</name>
    <dbReference type="NCBI Taxonomy" id="1348616"/>
    <lineage>
        <taxon>Eukaryota</taxon>
        <taxon>Fungi</taxon>
        <taxon>Fungi incertae sedis</taxon>
        <taxon>Mucoromycota</taxon>
        <taxon>Glomeromycotina</taxon>
        <taxon>Glomeromycetes</taxon>
        <taxon>Diversisporales</taxon>
        <taxon>Gigasporaceae</taxon>
        <taxon>Dentiscutata</taxon>
    </lineage>
</organism>
<gene>
    <name evidence="1" type="ORF">DERYTH_LOCUS21211</name>
</gene>